<organism evidence="2 3">
    <name type="scientific">Blastomonas natatoria</name>
    <dbReference type="NCBI Taxonomy" id="34015"/>
    <lineage>
        <taxon>Bacteria</taxon>
        <taxon>Pseudomonadati</taxon>
        <taxon>Pseudomonadota</taxon>
        <taxon>Alphaproteobacteria</taxon>
        <taxon>Sphingomonadales</taxon>
        <taxon>Sphingomonadaceae</taxon>
        <taxon>Blastomonas</taxon>
    </lineage>
</organism>
<dbReference type="InterPro" id="IPR036237">
    <property type="entry name" value="Xyl_isomerase-like_sf"/>
</dbReference>
<dbReference type="Pfam" id="PF05114">
    <property type="entry name" value="MbnB_TglH_ChrH"/>
    <property type="match status" value="1"/>
</dbReference>
<dbReference type="Proteomes" id="UP000248014">
    <property type="component" value="Unassembled WGS sequence"/>
</dbReference>
<dbReference type="Gene3D" id="3.20.20.150">
    <property type="entry name" value="Divalent-metal-dependent TIM barrel enzymes"/>
    <property type="match status" value="1"/>
</dbReference>
<dbReference type="RefSeq" id="WP_110298217.1">
    <property type="nucleotide sequence ID" value="NZ_QJJM01000004.1"/>
</dbReference>
<comment type="caution">
    <text evidence="2">The sequence shown here is derived from an EMBL/GenBank/DDBJ whole genome shotgun (WGS) entry which is preliminary data.</text>
</comment>
<reference evidence="2 3" key="1">
    <citation type="submission" date="2018-05" db="EMBL/GenBank/DDBJ databases">
        <title>Genomic Encyclopedia of Type Strains, Phase IV (KMG-IV): sequencing the most valuable type-strain genomes for metagenomic binning, comparative biology and taxonomic classification.</title>
        <authorList>
            <person name="Goeker M."/>
        </authorList>
    </citation>
    <scope>NUCLEOTIDE SEQUENCE [LARGE SCALE GENOMIC DNA]</scope>
    <source>
        <strain evidence="2 3">DSM 3183</strain>
    </source>
</reference>
<evidence type="ECO:0000313" key="3">
    <source>
        <dbReference type="Proteomes" id="UP000248014"/>
    </source>
</evidence>
<dbReference type="AlphaFoldDB" id="A0A2V3VA71"/>
<dbReference type="NCBIfam" id="NF003818">
    <property type="entry name" value="PRK05409.1"/>
    <property type="match status" value="1"/>
</dbReference>
<dbReference type="EMBL" id="QJJM01000004">
    <property type="protein sequence ID" value="PXW77751.1"/>
    <property type="molecule type" value="Genomic_DNA"/>
</dbReference>
<name>A0A2V3VA71_9SPHN</name>
<accession>A0A2V3VA71</accession>
<dbReference type="SUPFAM" id="SSF51658">
    <property type="entry name" value="Xylose isomerase-like"/>
    <property type="match status" value="1"/>
</dbReference>
<comment type="similarity">
    <text evidence="1">Belongs to the UPF0276 family.</text>
</comment>
<dbReference type="OrthoDB" id="9763101at2"/>
<dbReference type="InterPro" id="IPR007801">
    <property type="entry name" value="MbnB/TglH/ChrH"/>
</dbReference>
<dbReference type="PANTHER" id="PTHR42194">
    <property type="entry name" value="UPF0276 PROTEIN HI_1600"/>
    <property type="match status" value="1"/>
</dbReference>
<protein>
    <recommendedName>
        <fullName evidence="1">UPF0276 protein C7451_104247</fullName>
    </recommendedName>
</protein>
<proteinExistence type="inferred from homology"/>
<sequence>MAETLLPPFAGFGLGMRPPHYAAYLSGEAPVDFVEIISENFMGHGGRPLHTLDKVREIYPVAMHGVSMSIGSADGLKADYLARLKRLADRIEPIWVSDHLCWTGIDGFNSHDLLPLPYTQEALDMACANIGLAQDLLDRPMLIENPSSYISFADDSMPEWDFLAELTRRTGCYLLLDINNVFVSATNHGFDPLAYLDAIPADRVRQIHLAGHSAGRDGLLIDTHDHPVPDPVWALYAKVIRRFGEVAVMIERDDDIPPLEELLGELELARRLAVSSESLAA</sequence>
<dbReference type="HAMAP" id="MF_00697">
    <property type="entry name" value="UPF0276"/>
    <property type="match status" value="1"/>
</dbReference>
<gene>
    <name evidence="2" type="ORF">C7451_104247</name>
</gene>
<keyword evidence="3" id="KW-1185">Reference proteome</keyword>
<evidence type="ECO:0000256" key="1">
    <source>
        <dbReference type="HAMAP-Rule" id="MF_00697"/>
    </source>
</evidence>
<dbReference type="PANTHER" id="PTHR42194:SF1">
    <property type="entry name" value="UPF0276 PROTEIN HI_1600"/>
    <property type="match status" value="1"/>
</dbReference>
<evidence type="ECO:0000313" key="2">
    <source>
        <dbReference type="EMBL" id="PXW77751.1"/>
    </source>
</evidence>